<dbReference type="EMBL" id="CP143809">
    <property type="protein sequence ID" value="WVO21579.1"/>
    <property type="molecule type" value="Genomic_DNA"/>
</dbReference>
<keyword evidence="3" id="KW-1185">Reference proteome</keyword>
<accession>A0ABZ2ASZ6</accession>
<name>A0ABZ2ASZ6_9TREE</name>
<feature type="region of interest" description="Disordered" evidence="1">
    <location>
        <begin position="35"/>
        <end position="76"/>
    </location>
</feature>
<evidence type="ECO:0000313" key="2">
    <source>
        <dbReference type="EMBL" id="WVO21579.1"/>
    </source>
</evidence>
<proteinExistence type="predicted"/>
<dbReference type="GeneID" id="89989661"/>
<evidence type="ECO:0000256" key="1">
    <source>
        <dbReference type="SAM" id="MobiDB-lite"/>
    </source>
</evidence>
<protein>
    <submittedName>
        <fullName evidence="2">Uncharacterized protein</fullName>
    </submittedName>
</protein>
<reference evidence="2 3" key="1">
    <citation type="submission" date="2024-01" db="EMBL/GenBank/DDBJ databases">
        <title>Comparative genomics of Cryptococcus and Kwoniella reveals pathogenesis evolution and contrasting modes of karyotype evolution via chromosome fusion or intercentromeric recombination.</title>
        <authorList>
            <person name="Coelho M.A."/>
            <person name="David-Palma M."/>
            <person name="Shea T."/>
            <person name="Bowers K."/>
            <person name="McGinley-Smith S."/>
            <person name="Mohammad A.W."/>
            <person name="Gnirke A."/>
            <person name="Yurkov A.M."/>
            <person name="Nowrousian M."/>
            <person name="Sun S."/>
            <person name="Cuomo C.A."/>
            <person name="Heitman J."/>
        </authorList>
    </citation>
    <scope>NUCLEOTIDE SEQUENCE [LARGE SCALE GENOMIC DNA]</scope>
    <source>
        <strain evidence="2 3">7685027</strain>
    </source>
</reference>
<dbReference type="Proteomes" id="UP001432216">
    <property type="component" value="Chromosome 4"/>
</dbReference>
<gene>
    <name evidence="2" type="ORF">IAS62_002888</name>
</gene>
<organism evidence="2 3">
    <name type="scientific">Cryptococcus decagattii</name>
    <dbReference type="NCBI Taxonomy" id="1859122"/>
    <lineage>
        <taxon>Eukaryota</taxon>
        <taxon>Fungi</taxon>
        <taxon>Dikarya</taxon>
        <taxon>Basidiomycota</taxon>
        <taxon>Agaricomycotina</taxon>
        <taxon>Tremellomycetes</taxon>
        <taxon>Tremellales</taxon>
        <taxon>Cryptococcaceae</taxon>
        <taxon>Cryptococcus</taxon>
        <taxon>Cryptococcus gattii species complex</taxon>
    </lineage>
</organism>
<dbReference type="RefSeq" id="XP_064720818.1">
    <property type="nucleotide sequence ID" value="XM_064864746.1"/>
</dbReference>
<sequence length="76" mass="7940">MAAPTFSSAPPPNFVPSGGASVLTEVTNVLPSKDGVIWPDNAASPPRYRYTSPAHGLEEEDGTVAGRKRKAAADFL</sequence>
<evidence type="ECO:0000313" key="3">
    <source>
        <dbReference type="Proteomes" id="UP001432216"/>
    </source>
</evidence>